<dbReference type="OrthoDB" id="932129at2759"/>
<evidence type="ECO:0000256" key="1">
    <source>
        <dbReference type="SAM" id="MobiDB-lite"/>
    </source>
</evidence>
<dbReference type="EMBL" id="ML979135">
    <property type="protein sequence ID" value="KAF1916648.1"/>
    <property type="molecule type" value="Genomic_DNA"/>
</dbReference>
<dbReference type="Proteomes" id="UP000800096">
    <property type="component" value="Unassembled WGS sequence"/>
</dbReference>
<feature type="region of interest" description="Disordered" evidence="1">
    <location>
        <begin position="1"/>
        <end position="50"/>
    </location>
</feature>
<evidence type="ECO:0000313" key="3">
    <source>
        <dbReference type="Proteomes" id="UP000800096"/>
    </source>
</evidence>
<evidence type="ECO:0000313" key="2">
    <source>
        <dbReference type="EMBL" id="KAF1916648.1"/>
    </source>
</evidence>
<organism evidence="2 3">
    <name type="scientific">Ampelomyces quisqualis</name>
    <name type="common">Powdery mildew agent</name>
    <dbReference type="NCBI Taxonomy" id="50730"/>
    <lineage>
        <taxon>Eukaryota</taxon>
        <taxon>Fungi</taxon>
        <taxon>Dikarya</taxon>
        <taxon>Ascomycota</taxon>
        <taxon>Pezizomycotina</taxon>
        <taxon>Dothideomycetes</taxon>
        <taxon>Pleosporomycetidae</taxon>
        <taxon>Pleosporales</taxon>
        <taxon>Pleosporineae</taxon>
        <taxon>Phaeosphaeriaceae</taxon>
        <taxon>Ampelomyces</taxon>
    </lineage>
</organism>
<sequence length="80" mass="8411">MASRAIPSHLKPSAAEGKGEGGFNSQRHHGKSQSHVSNQELYRPSPPSPTFPVPARTCNCTFAAVSASLDTSCAVQHHAS</sequence>
<gene>
    <name evidence="2" type="ORF">BDU57DRAFT_516870</name>
</gene>
<dbReference type="AlphaFoldDB" id="A0A6A5QP47"/>
<reference evidence="2" key="1">
    <citation type="journal article" date="2020" name="Stud. Mycol.">
        <title>101 Dothideomycetes genomes: a test case for predicting lifestyles and emergence of pathogens.</title>
        <authorList>
            <person name="Haridas S."/>
            <person name="Albert R."/>
            <person name="Binder M."/>
            <person name="Bloem J."/>
            <person name="Labutti K."/>
            <person name="Salamov A."/>
            <person name="Andreopoulos B."/>
            <person name="Baker S."/>
            <person name="Barry K."/>
            <person name="Bills G."/>
            <person name="Bluhm B."/>
            <person name="Cannon C."/>
            <person name="Castanera R."/>
            <person name="Culley D."/>
            <person name="Daum C."/>
            <person name="Ezra D."/>
            <person name="Gonzalez J."/>
            <person name="Henrissat B."/>
            <person name="Kuo A."/>
            <person name="Liang C."/>
            <person name="Lipzen A."/>
            <person name="Lutzoni F."/>
            <person name="Magnuson J."/>
            <person name="Mondo S."/>
            <person name="Nolan M."/>
            <person name="Ohm R."/>
            <person name="Pangilinan J."/>
            <person name="Park H.-J."/>
            <person name="Ramirez L."/>
            <person name="Alfaro M."/>
            <person name="Sun H."/>
            <person name="Tritt A."/>
            <person name="Yoshinaga Y."/>
            <person name="Zwiers L.-H."/>
            <person name="Turgeon B."/>
            <person name="Goodwin S."/>
            <person name="Spatafora J."/>
            <person name="Crous P."/>
            <person name="Grigoriev I."/>
        </authorList>
    </citation>
    <scope>NUCLEOTIDE SEQUENCE</scope>
    <source>
        <strain evidence="2">HMLAC05119</strain>
    </source>
</reference>
<name>A0A6A5QP47_AMPQU</name>
<proteinExistence type="predicted"/>
<protein>
    <submittedName>
        <fullName evidence="2">Uncharacterized protein</fullName>
    </submittedName>
</protein>
<accession>A0A6A5QP47</accession>
<keyword evidence="3" id="KW-1185">Reference proteome</keyword>